<dbReference type="Pfam" id="PF01965">
    <property type="entry name" value="DJ-1_PfpI"/>
    <property type="match status" value="1"/>
</dbReference>
<comment type="similarity">
    <text evidence="3">Belongs to the peptidase C56 family. HSP31-like subfamily.</text>
</comment>
<dbReference type="PANTHER" id="PTHR48094:SF11">
    <property type="entry name" value="GLUTATHIONE-INDEPENDENT GLYOXALASE HSP31-RELATED"/>
    <property type="match status" value="1"/>
</dbReference>
<dbReference type="Proteomes" id="UP001597459">
    <property type="component" value="Unassembled WGS sequence"/>
</dbReference>
<dbReference type="SUPFAM" id="SSF54427">
    <property type="entry name" value="NTF2-like"/>
    <property type="match status" value="1"/>
</dbReference>
<keyword evidence="7" id="KW-1185">Reference proteome</keyword>
<reference evidence="7" key="1">
    <citation type="journal article" date="2019" name="Int. J. Syst. Evol. Microbiol.">
        <title>The Global Catalogue of Microorganisms (GCM) 10K type strain sequencing project: providing services to taxonomists for standard genome sequencing and annotation.</title>
        <authorList>
            <consortium name="The Broad Institute Genomics Platform"/>
            <consortium name="The Broad Institute Genome Sequencing Center for Infectious Disease"/>
            <person name="Wu L."/>
            <person name="Ma J."/>
        </authorList>
    </citation>
    <scope>NUCLEOTIDE SEQUENCE [LARGE SCALE GENOMIC DNA]</scope>
    <source>
        <strain evidence="7">KCTC 42423</strain>
    </source>
</reference>
<feature type="signal peptide" evidence="4">
    <location>
        <begin position="1"/>
        <end position="19"/>
    </location>
</feature>
<sequence>MKNYTCLLLMSFFFYLSNAQSEKEEIYTCLQHYIQGTSYNNIGRIAAAFYSDANLYLSGKDNALRVVPSKKYISWFDNDARKGKFNGRIGNIISIDQTNDIATAKVEILIPAKNIRFTDLFLLKKLDGQWKIMSKSATKENSNKQGDRILFIVSNADHYGTSDLYTGNSFSEIVNAYEVFASEGYSIDFVSPDGGPIPVSYINTSIPMYKKYLYNSDFMYALGHTKKPIEIEASNYKAVYYVGGGSAMYGVPTNKEIQKISMHVYEEQGGIISSVCHGTAGIAYLKTKDGKYLVSGKRVNGYPDDYERKDAPYFKEFPFLIKKTIENHGGIFKFSKRNTPHIEVDQRLVTGQNAQSSTAVAKKITELLKKS</sequence>
<dbReference type="InterPro" id="IPR039437">
    <property type="entry name" value="FrzH/put_lumazine-bd"/>
</dbReference>
<dbReference type="InterPro" id="IPR032710">
    <property type="entry name" value="NTF2-like_dom_sf"/>
</dbReference>
<evidence type="ECO:0000313" key="6">
    <source>
        <dbReference type="EMBL" id="MFD2591249.1"/>
    </source>
</evidence>
<evidence type="ECO:0000256" key="3">
    <source>
        <dbReference type="ARBA" id="ARBA00038493"/>
    </source>
</evidence>
<dbReference type="PANTHER" id="PTHR48094">
    <property type="entry name" value="PROTEIN/NUCLEIC ACID DEGLYCASE DJ-1-RELATED"/>
    <property type="match status" value="1"/>
</dbReference>
<keyword evidence="1" id="KW-0346">Stress response</keyword>
<dbReference type="CDD" id="cd03141">
    <property type="entry name" value="GATase1_Hsp31_like"/>
    <property type="match status" value="1"/>
</dbReference>
<organism evidence="6 7">
    <name type="scientific">Aquimarina hainanensis</name>
    <dbReference type="NCBI Taxonomy" id="1578017"/>
    <lineage>
        <taxon>Bacteria</taxon>
        <taxon>Pseudomonadati</taxon>
        <taxon>Bacteroidota</taxon>
        <taxon>Flavobacteriia</taxon>
        <taxon>Flavobacteriales</taxon>
        <taxon>Flavobacteriaceae</taxon>
        <taxon>Aquimarina</taxon>
    </lineage>
</organism>
<dbReference type="Gene3D" id="3.10.450.50">
    <property type="match status" value="1"/>
</dbReference>
<name>A0ABW5NAM6_9FLAO</name>
<dbReference type="InterPro" id="IPR050325">
    <property type="entry name" value="Prot/Nucl_acid_deglycase"/>
</dbReference>
<accession>A0ABW5NAM6</accession>
<protein>
    <submittedName>
        <fullName evidence="6">Nuclear transport factor 2 family protein</fullName>
    </submittedName>
</protein>
<evidence type="ECO:0000313" key="7">
    <source>
        <dbReference type="Proteomes" id="UP001597459"/>
    </source>
</evidence>
<evidence type="ECO:0000256" key="1">
    <source>
        <dbReference type="ARBA" id="ARBA00023016"/>
    </source>
</evidence>
<dbReference type="InterPro" id="IPR002818">
    <property type="entry name" value="DJ-1/PfpI"/>
</dbReference>
<comment type="caution">
    <text evidence="6">The sequence shown here is derived from an EMBL/GenBank/DDBJ whole genome shotgun (WGS) entry which is preliminary data.</text>
</comment>
<evidence type="ECO:0000256" key="4">
    <source>
        <dbReference type="SAM" id="SignalP"/>
    </source>
</evidence>
<evidence type="ECO:0000259" key="5">
    <source>
        <dbReference type="Pfam" id="PF01965"/>
    </source>
</evidence>
<keyword evidence="4" id="KW-0732">Signal</keyword>
<dbReference type="Pfam" id="PF12893">
    <property type="entry name" value="Lumazine_bd_2"/>
    <property type="match status" value="1"/>
</dbReference>
<feature type="chain" id="PRO_5046912864" evidence="4">
    <location>
        <begin position="20"/>
        <end position="371"/>
    </location>
</feature>
<keyword evidence="2" id="KW-0456">Lyase</keyword>
<dbReference type="RefSeq" id="WP_378256437.1">
    <property type="nucleotide sequence ID" value="NZ_JBHSJV010000001.1"/>
</dbReference>
<dbReference type="InterPro" id="IPR029062">
    <property type="entry name" value="Class_I_gatase-like"/>
</dbReference>
<gene>
    <name evidence="6" type="ORF">ACFSTE_10475</name>
</gene>
<dbReference type="SUPFAM" id="SSF52317">
    <property type="entry name" value="Class I glutamine amidotransferase-like"/>
    <property type="match status" value="1"/>
</dbReference>
<feature type="domain" description="DJ-1/PfpI" evidence="5">
    <location>
        <begin position="171"/>
        <end position="366"/>
    </location>
</feature>
<dbReference type="EMBL" id="JBHULX010000017">
    <property type="protein sequence ID" value="MFD2591249.1"/>
    <property type="molecule type" value="Genomic_DNA"/>
</dbReference>
<evidence type="ECO:0000256" key="2">
    <source>
        <dbReference type="ARBA" id="ARBA00023239"/>
    </source>
</evidence>
<proteinExistence type="inferred from homology"/>
<dbReference type="Gene3D" id="3.40.50.880">
    <property type="match status" value="1"/>
</dbReference>